<keyword evidence="3 9" id="KW-1003">Cell membrane</keyword>
<evidence type="ECO:0000256" key="5">
    <source>
        <dbReference type="ARBA" id="ARBA00022741"/>
    </source>
</evidence>
<feature type="compositionally biased region" description="Basic and acidic residues" evidence="10">
    <location>
        <begin position="282"/>
        <end position="311"/>
    </location>
</feature>
<dbReference type="Proteomes" id="UP000070449">
    <property type="component" value="Unassembled WGS sequence"/>
</dbReference>
<dbReference type="InterPro" id="IPR017871">
    <property type="entry name" value="ABC_transporter-like_CS"/>
</dbReference>
<evidence type="ECO:0000256" key="4">
    <source>
        <dbReference type="ARBA" id="ARBA00022618"/>
    </source>
</evidence>
<sequence>MLQIISVSKNYGPNISALKDISLEIQDGEFVFLVGPSGSGKTTLIRMLIREELPSTGKIFFHDEDITRYNRRQVYSLRRKIGVIFQDYKLIPELNAFENIAFAMEAAGKSDKEIKEYVPYLLDIVGLTNRTNFFPRQLSGGEKQRVAIARAMANNPKLLIADEPTGNLDPDSAWDIVQILSKINNWGTTVLMSTHGSDIVNSLHKRVLRMEDGALVRDDFRGSYDEVDEFSLKVLSESGKQAEAASELVQEATKSAEDSQAEEATPELEQTPTDSQPEESVPPEHTEQTEEPKASLKEERLKGRKTEKPKSDSLTPQKNKKKKSKTKKKKESLSLLKKLKKRKILKIRINYIL</sequence>
<dbReference type="PROSITE" id="PS00211">
    <property type="entry name" value="ABC_TRANSPORTER_1"/>
    <property type="match status" value="1"/>
</dbReference>
<evidence type="ECO:0000256" key="7">
    <source>
        <dbReference type="ARBA" id="ARBA00023136"/>
    </source>
</evidence>
<gene>
    <name evidence="9 12" type="primary">ftsE</name>
    <name evidence="12" type="ORF">UZ20_WS6002001169</name>
</gene>
<keyword evidence="6 9" id="KW-0067">ATP-binding</keyword>
<feature type="domain" description="ABC transporter" evidence="11">
    <location>
        <begin position="2"/>
        <end position="237"/>
    </location>
</feature>
<dbReference type="PATRIC" id="fig|1617427.3.peg.1216"/>
<protein>
    <recommendedName>
        <fullName evidence="2 9">Cell division ATP-binding protein FtsE</fullName>
    </recommendedName>
</protein>
<keyword evidence="7 9" id="KW-0472">Membrane</keyword>
<dbReference type="GO" id="GO:0005886">
    <property type="term" value="C:plasma membrane"/>
    <property type="evidence" value="ECO:0007669"/>
    <property type="project" value="UniProtKB-SubCell"/>
</dbReference>
<dbReference type="AlphaFoldDB" id="A0A136KE25"/>
<keyword evidence="5 9" id="KW-0547">Nucleotide-binding</keyword>
<dbReference type="InterPro" id="IPR015854">
    <property type="entry name" value="ABC_transpr_LolD-like"/>
</dbReference>
<dbReference type="GO" id="GO:0005524">
    <property type="term" value="F:ATP binding"/>
    <property type="evidence" value="ECO:0007669"/>
    <property type="project" value="UniProtKB-UniRule"/>
</dbReference>
<evidence type="ECO:0000313" key="13">
    <source>
        <dbReference type="Proteomes" id="UP000070449"/>
    </source>
</evidence>
<comment type="function">
    <text evidence="9">Part of the ABC transporter FtsEX involved in cellular division.</text>
</comment>
<name>A0A136KE25_9BACT</name>
<dbReference type="NCBIfam" id="TIGR02673">
    <property type="entry name" value="FtsE"/>
    <property type="match status" value="1"/>
</dbReference>
<dbReference type="InterPro" id="IPR003593">
    <property type="entry name" value="AAA+_ATPase"/>
</dbReference>
<dbReference type="Gene3D" id="3.40.50.300">
    <property type="entry name" value="P-loop containing nucleotide triphosphate hydrolases"/>
    <property type="match status" value="1"/>
</dbReference>
<feature type="region of interest" description="Disordered" evidence="10">
    <location>
        <begin position="243"/>
        <end position="335"/>
    </location>
</feature>
<dbReference type="Pfam" id="PF00005">
    <property type="entry name" value="ABC_tran"/>
    <property type="match status" value="1"/>
</dbReference>
<dbReference type="GO" id="GO:0051301">
    <property type="term" value="P:cell division"/>
    <property type="evidence" value="ECO:0007669"/>
    <property type="project" value="UniProtKB-UniRule"/>
</dbReference>
<dbReference type="SUPFAM" id="SSF52540">
    <property type="entry name" value="P-loop containing nucleoside triphosphate hydrolases"/>
    <property type="match status" value="1"/>
</dbReference>
<organism evidence="12 13">
    <name type="scientific">candidate division WS6 bacterium OLB21</name>
    <dbReference type="NCBI Taxonomy" id="1617427"/>
    <lineage>
        <taxon>Bacteria</taxon>
        <taxon>Candidatus Dojkabacteria</taxon>
    </lineage>
</organism>
<dbReference type="PROSITE" id="PS50893">
    <property type="entry name" value="ABC_TRANSPORTER_2"/>
    <property type="match status" value="1"/>
</dbReference>
<accession>A0A136KE25</accession>
<dbReference type="EMBL" id="JYPD01000032">
    <property type="protein sequence ID" value="KXK07660.1"/>
    <property type="molecule type" value="Genomic_DNA"/>
</dbReference>
<dbReference type="SMART" id="SM00382">
    <property type="entry name" value="AAA"/>
    <property type="match status" value="1"/>
</dbReference>
<evidence type="ECO:0000256" key="1">
    <source>
        <dbReference type="ARBA" id="ARBA00005417"/>
    </source>
</evidence>
<evidence type="ECO:0000256" key="9">
    <source>
        <dbReference type="RuleBase" id="RU365094"/>
    </source>
</evidence>
<dbReference type="InterPro" id="IPR027417">
    <property type="entry name" value="P-loop_NTPase"/>
</dbReference>
<evidence type="ECO:0000256" key="8">
    <source>
        <dbReference type="ARBA" id="ARBA00023306"/>
    </source>
</evidence>
<comment type="similarity">
    <text evidence="1 9">Belongs to the ABC transporter superfamily.</text>
</comment>
<evidence type="ECO:0000313" key="12">
    <source>
        <dbReference type="EMBL" id="KXK07660.1"/>
    </source>
</evidence>
<dbReference type="GO" id="GO:0016887">
    <property type="term" value="F:ATP hydrolysis activity"/>
    <property type="evidence" value="ECO:0007669"/>
    <property type="project" value="InterPro"/>
</dbReference>
<dbReference type="GO" id="GO:0022857">
    <property type="term" value="F:transmembrane transporter activity"/>
    <property type="evidence" value="ECO:0007669"/>
    <property type="project" value="TreeGrafter"/>
</dbReference>
<comment type="subcellular location">
    <subcellularLocation>
        <location evidence="9">Cell membrane</location>
        <topology evidence="9">Peripheral membrane protein</topology>
        <orientation evidence="9">Cytoplasmic side</orientation>
    </subcellularLocation>
</comment>
<evidence type="ECO:0000259" key="11">
    <source>
        <dbReference type="PROSITE" id="PS50893"/>
    </source>
</evidence>
<proteinExistence type="inferred from homology"/>
<feature type="compositionally biased region" description="Basic residues" evidence="10">
    <location>
        <begin position="318"/>
        <end position="330"/>
    </location>
</feature>
<dbReference type="STRING" id="1617427.UZ20_WS6002001169"/>
<comment type="subunit">
    <text evidence="9">Homodimer. Forms a membrane-associated complex with FtsX.</text>
</comment>
<evidence type="ECO:0000256" key="6">
    <source>
        <dbReference type="ARBA" id="ARBA00022840"/>
    </source>
</evidence>
<keyword evidence="4 9" id="KW-0132">Cell division</keyword>
<dbReference type="InterPro" id="IPR003439">
    <property type="entry name" value="ABC_transporter-like_ATP-bd"/>
</dbReference>
<dbReference type="FunFam" id="3.40.50.300:FF:000056">
    <property type="entry name" value="Cell division ATP-binding protein FtsE"/>
    <property type="match status" value="1"/>
</dbReference>
<evidence type="ECO:0000256" key="10">
    <source>
        <dbReference type="SAM" id="MobiDB-lite"/>
    </source>
</evidence>
<dbReference type="PANTHER" id="PTHR24220">
    <property type="entry name" value="IMPORT ATP-BINDING PROTEIN"/>
    <property type="match status" value="1"/>
</dbReference>
<reference evidence="12 13" key="1">
    <citation type="submission" date="2015-02" db="EMBL/GenBank/DDBJ databases">
        <title>Improved understanding of the partial-nitritation anammox process through 23 genomes representing the majority of the microbial community.</title>
        <authorList>
            <person name="Speth D.R."/>
            <person name="In T Zandt M."/>
            <person name="Guerrero Cruz S."/>
            <person name="Jetten M.S."/>
            <person name="Dutilh B.E."/>
        </authorList>
    </citation>
    <scope>NUCLEOTIDE SEQUENCE [LARGE SCALE GENOMIC DNA]</scope>
    <source>
        <strain evidence="12">OLB21</strain>
    </source>
</reference>
<comment type="caution">
    <text evidence="12">The sequence shown here is derived from an EMBL/GenBank/DDBJ whole genome shotgun (WGS) entry which is preliminary data.</text>
</comment>
<keyword evidence="8 9" id="KW-0131">Cell cycle</keyword>
<dbReference type="InterPro" id="IPR005286">
    <property type="entry name" value="Cell_div_FtsE"/>
</dbReference>
<dbReference type="PANTHER" id="PTHR24220:SF470">
    <property type="entry name" value="CELL DIVISION ATP-BINDING PROTEIN FTSE"/>
    <property type="match status" value="1"/>
</dbReference>
<evidence type="ECO:0000256" key="2">
    <source>
        <dbReference type="ARBA" id="ARBA00020019"/>
    </source>
</evidence>
<evidence type="ECO:0000256" key="3">
    <source>
        <dbReference type="ARBA" id="ARBA00022475"/>
    </source>
</evidence>